<dbReference type="AlphaFoldDB" id="A0A0V1N800"/>
<accession>A0A0V1N800</accession>
<gene>
    <name evidence="2" type="ORF">T10_2774</name>
</gene>
<comment type="caution">
    <text evidence="2">The sequence shown here is derived from an EMBL/GenBank/DDBJ whole genome shotgun (WGS) entry which is preliminary data.</text>
</comment>
<keyword evidence="1" id="KW-0732">Signal</keyword>
<evidence type="ECO:0000313" key="2">
    <source>
        <dbReference type="EMBL" id="KRZ80130.1"/>
    </source>
</evidence>
<dbReference type="Proteomes" id="UP000054843">
    <property type="component" value="Unassembled WGS sequence"/>
</dbReference>
<evidence type="ECO:0000256" key="1">
    <source>
        <dbReference type="SAM" id="SignalP"/>
    </source>
</evidence>
<sequence length="86" mass="9907">MISFASLTFVNSLLCNLICADKIENCKCNLQKKRNRLVLVVDKKGIITFTIELISKGKYSCYPLFKQSFQSEYCSGKQNCYTKFDE</sequence>
<name>A0A0V1N800_9BILA</name>
<proteinExistence type="predicted"/>
<reference evidence="2 3" key="1">
    <citation type="submission" date="2015-01" db="EMBL/GenBank/DDBJ databases">
        <title>Evolution of Trichinella species and genotypes.</title>
        <authorList>
            <person name="Korhonen P.K."/>
            <person name="Edoardo P."/>
            <person name="Giuseppe L.R."/>
            <person name="Gasser R.B."/>
        </authorList>
    </citation>
    <scope>NUCLEOTIDE SEQUENCE [LARGE SCALE GENOMIC DNA]</scope>
    <source>
        <strain evidence="2">ISS1980</strain>
    </source>
</reference>
<dbReference type="EMBL" id="JYDO01000004">
    <property type="protein sequence ID" value="KRZ80130.1"/>
    <property type="molecule type" value="Genomic_DNA"/>
</dbReference>
<protein>
    <recommendedName>
        <fullName evidence="4">Secreted protein</fullName>
    </recommendedName>
</protein>
<keyword evidence="3" id="KW-1185">Reference proteome</keyword>
<feature type="chain" id="PRO_5006883185" description="Secreted protein" evidence="1">
    <location>
        <begin position="21"/>
        <end position="86"/>
    </location>
</feature>
<evidence type="ECO:0000313" key="3">
    <source>
        <dbReference type="Proteomes" id="UP000054843"/>
    </source>
</evidence>
<evidence type="ECO:0008006" key="4">
    <source>
        <dbReference type="Google" id="ProtNLM"/>
    </source>
</evidence>
<organism evidence="2 3">
    <name type="scientific">Trichinella papuae</name>
    <dbReference type="NCBI Taxonomy" id="268474"/>
    <lineage>
        <taxon>Eukaryota</taxon>
        <taxon>Metazoa</taxon>
        <taxon>Ecdysozoa</taxon>
        <taxon>Nematoda</taxon>
        <taxon>Enoplea</taxon>
        <taxon>Dorylaimia</taxon>
        <taxon>Trichinellida</taxon>
        <taxon>Trichinellidae</taxon>
        <taxon>Trichinella</taxon>
    </lineage>
</organism>
<feature type="signal peptide" evidence="1">
    <location>
        <begin position="1"/>
        <end position="20"/>
    </location>
</feature>